<evidence type="ECO:0000313" key="1">
    <source>
        <dbReference type="EMBL" id="KAJ0110647.1"/>
    </source>
</evidence>
<sequence length="64" mass="7394">MHFAVTQVAPHKKIRRVAFIDSIPKNASGKILRRELRKLVVPVPPPQRLLEVRINIFIHHGLIK</sequence>
<dbReference type="Proteomes" id="UP001164250">
    <property type="component" value="Chromosome 1"/>
</dbReference>
<keyword evidence="2" id="KW-1185">Reference proteome</keyword>
<proteinExistence type="predicted"/>
<evidence type="ECO:0000313" key="2">
    <source>
        <dbReference type="Proteomes" id="UP001164250"/>
    </source>
</evidence>
<reference evidence="2" key="1">
    <citation type="journal article" date="2023" name="G3 (Bethesda)">
        <title>Genome assembly and association tests identify interacting loci associated with vigor, precocity, and sex in interspecific pistachio rootstocks.</title>
        <authorList>
            <person name="Palmer W."/>
            <person name="Jacygrad E."/>
            <person name="Sagayaradj S."/>
            <person name="Cavanaugh K."/>
            <person name="Han R."/>
            <person name="Bertier L."/>
            <person name="Beede B."/>
            <person name="Kafkas S."/>
            <person name="Golino D."/>
            <person name="Preece J."/>
            <person name="Michelmore R."/>
        </authorList>
    </citation>
    <scope>NUCLEOTIDE SEQUENCE [LARGE SCALE GENOMIC DNA]</scope>
</reference>
<dbReference type="EMBL" id="CM047897">
    <property type="protein sequence ID" value="KAJ0110647.1"/>
    <property type="molecule type" value="Genomic_DNA"/>
</dbReference>
<accession>A0ACC1C4W0</accession>
<gene>
    <name evidence="1" type="ORF">Patl1_02972</name>
</gene>
<name>A0ACC1C4W0_9ROSI</name>
<organism evidence="1 2">
    <name type="scientific">Pistacia atlantica</name>
    <dbReference type="NCBI Taxonomy" id="434234"/>
    <lineage>
        <taxon>Eukaryota</taxon>
        <taxon>Viridiplantae</taxon>
        <taxon>Streptophyta</taxon>
        <taxon>Embryophyta</taxon>
        <taxon>Tracheophyta</taxon>
        <taxon>Spermatophyta</taxon>
        <taxon>Magnoliopsida</taxon>
        <taxon>eudicotyledons</taxon>
        <taxon>Gunneridae</taxon>
        <taxon>Pentapetalae</taxon>
        <taxon>rosids</taxon>
        <taxon>malvids</taxon>
        <taxon>Sapindales</taxon>
        <taxon>Anacardiaceae</taxon>
        <taxon>Pistacia</taxon>
    </lineage>
</organism>
<protein>
    <submittedName>
        <fullName evidence="1">Uncharacterized protein</fullName>
    </submittedName>
</protein>
<comment type="caution">
    <text evidence="1">The sequence shown here is derived from an EMBL/GenBank/DDBJ whole genome shotgun (WGS) entry which is preliminary data.</text>
</comment>